<dbReference type="InterPro" id="IPR036869">
    <property type="entry name" value="J_dom_sf"/>
</dbReference>
<feature type="domain" description="J" evidence="6">
    <location>
        <begin position="111"/>
        <end position="177"/>
    </location>
</feature>
<keyword evidence="8" id="KW-1185">Reference proteome</keyword>
<keyword evidence="3" id="KW-1133">Transmembrane helix</keyword>
<accession>A0AA38GIA4</accession>
<dbReference type="Proteomes" id="UP000824469">
    <property type="component" value="Unassembled WGS sequence"/>
</dbReference>
<dbReference type="PROSITE" id="PS50076">
    <property type="entry name" value="DNAJ_2"/>
    <property type="match status" value="1"/>
</dbReference>
<reference evidence="7 8" key="1">
    <citation type="journal article" date="2021" name="Nat. Plants">
        <title>The Taxus genome provides insights into paclitaxel biosynthesis.</title>
        <authorList>
            <person name="Xiong X."/>
            <person name="Gou J."/>
            <person name="Liao Q."/>
            <person name="Li Y."/>
            <person name="Zhou Q."/>
            <person name="Bi G."/>
            <person name="Li C."/>
            <person name="Du R."/>
            <person name="Wang X."/>
            <person name="Sun T."/>
            <person name="Guo L."/>
            <person name="Liang H."/>
            <person name="Lu P."/>
            <person name="Wu Y."/>
            <person name="Zhang Z."/>
            <person name="Ro D.K."/>
            <person name="Shang Y."/>
            <person name="Huang S."/>
            <person name="Yan J."/>
        </authorList>
    </citation>
    <scope>NUCLEOTIDE SEQUENCE [LARGE SCALE GENOMIC DNA]</scope>
    <source>
        <strain evidence="7">Ta-2019</strain>
    </source>
</reference>
<name>A0AA38GIA4_TAXCH</name>
<evidence type="ECO:0000256" key="4">
    <source>
        <dbReference type="ARBA" id="ARBA00023136"/>
    </source>
</evidence>
<sequence length="190" mass="21384">MAMAMAAFPSLSILSGVQNSCRFESLASIGMSNFYSNSRRTGFLIFANSAEQNSYTESETFGKKKKRVDTRIHWDNPDEGWIGVDESSAGDSNDFKFGDSFSDILLEAENSHYQFLGVAPNSDLEEIKAAYRRLSKEYHPDSTSLPLETASKKFVRLREAYDVLSRVEARQFYDWSLARETSGRQVGGKI</sequence>
<dbReference type="PANTHER" id="PTHR45283">
    <property type="entry name" value="NAD(P)H-QUINONE OXIDOREDUCTASE SUBUNIT T, CHLOROPLASTIC"/>
    <property type="match status" value="1"/>
</dbReference>
<dbReference type="InterPro" id="IPR044618">
    <property type="entry name" value="NdhT-like"/>
</dbReference>
<organism evidence="7 8">
    <name type="scientific">Taxus chinensis</name>
    <name type="common">Chinese yew</name>
    <name type="synonym">Taxus wallichiana var. chinensis</name>
    <dbReference type="NCBI Taxonomy" id="29808"/>
    <lineage>
        <taxon>Eukaryota</taxon>
        <taxon>Viridiplantae</taxon>
        <taxon>Streptophyta</taxon>
        <taxon>Embryophyta</taxon>
        <taxon>Tracheophyta</taxon>
        <taxon>Spermatophyta</taxon>
        <taxon>Pinopsida</taxon>
        <taxon>Pinidae</taxon>
        <taxon>Conifers II</taxon>
        <taxon>Cupressales</taxon>
        <taxon>Taxaceae</taxon>
        <taxon>Taxus</taxon>
    </lineage>
</organism>
<dbReference type="FunFam" id="1.10.287.110:FF:000087">
    <property type="entry name" value="DnaJ homolog subfamily C member 4"/>
    <property type="match status" value="1"/>
</dbReference>
<gene>
    <name evidence="7" type="ORF">KI387_017231</name>
</gene>
<dbReference type="AlphaFoldDB" id="A0AA38GIA4"/>
<dbReference type="Pfam" id="PF00226">
    <property type="entry name" value="DnaJ"/>
    <property type="match status" value="1"/>
</dbReference>
<protein>
    <recommendedName>
        <fullName evidence="6">J domain-containing protein</fullName>
    </recommendedName>
</protein>
<dbReference type="SMART" id="SM00271">
    <property type="entry name" value="DnaJ"/>
    <property type="match status" value="1"/>
</dbReference>
<keyword evidence="5" id="KW-0143">Chaperone</keyword>
<dbReference type="GO" id="GO:0016020">
    <property type="term" value="C:membrane"/>
    <property type="evidence" value="ECO:0007669"/>
    <property type="project" value="UniProtKB-SubCell"/>
</dbReference>
<evidence type="ECO:0000256" key="1">
    <source>
        <dbReference type="ARBA" id="ARBA00004167"/>
    </source>
</evidence>
<evidence type="ECO:0000313" key="7">
    <source>
        <dbReference type="EMBL" id="KAH9322592.1"/>
    </source>
</evidence>
<dbReference type="InterPro" id="IPR001623">
    <property type="entry name" value="DnaJ_domain"/>
</dbReference>
<dbReference type="Gene3D" id="1.10.287.110">
    <property type="entry name" value="DnaJ domain"/>
    <property type="match status" value="1"/>
</dbReference>
<evidence type="ECO:0000313" key="8">
    <source>
        <dbReference type="Proteomes" id="UP000824469"/>
    </source>
</evidence>
<dbReference type="PANTHER" id="PTHR45283:SF1">
    <property type="entry name" value="NAD(P)H-QUINONE OXIDOREDUCTASE SUBUNIT T, CHLOROPLASTIC"/>
    <property type="match status" value="1"/>
</dbReference>
<evidence type="ECO:0000259" key="6">
    <source>
        <dbReference type="PROSITE" id="PS50076"/>
    </source>
</evidence>
<comment type="caution">
    <text evidence="7">The sequence shown here is derived from an EMBL/GenBank/DDBJ whole genome shotgun (WGS) entry which is preliminary data.</text>
</comment>
<evidence type="ECO:0000256" key="5">
    <source>
        <dbReference type="ARBA" id="ARBA00023186"/>
    </source>
</evidence>
<proteinExistence type="predicted"/>
<dbReference type="PRINTS" id="PR00625">
    <property type="entry name" value="JDOMAIN"/>
</dbReference>
<keyword evidence="4" id="KW-0472">Membrane</keyword>
<dbReference type="CDD" id="cd06257">
    <property type="entry name" value="DnaJ"/>
    <property type="match status" value="1"/>
</dbReference>
<evidence type="ECO:0000256" key="2">
    <source>
        <dbReference type="ARBA" id="ARBA00022692"/>
    </source>
</evidence>
<dbReference type="EMBL" id="JAHRHJ020000003">
    <property type="protein sequence ID" value="KAH9322592.1"/>
    <property type="molecule type" value="Genomic_DNA"/>
</dbReference>
<dbReference type="SUPFAM" id="SSF46565">
    <property type="entry name" value="Chaperone J-domain"/>
    <property type="match status" value="1"/>
</dbReference>
<evidence type="ECO:0000256" key="3">
    <source>
        <dbReference type="ARBA" id="ARBA00022989"/>
    </source>
</evidence>
<comment type="subcellular location">
    <subcellularLocation>
        <location evidence="1">Membrane</location>
        <topology evidence="1">Single-pass membrane protein</topology>
    </subcellularLocation>
</comment>
<keyword evidence="2" id="KW-0812">Transmembrane</keyword>